<evidence type="ECO:0000313" key="2">
    <source>
        <dbReference type="EMBL" id="EFG54789.1"/>
    </source>
</evidence>
<reference evidence="2 3" key="1">
    <citation type="submission" date="2010-04" db="EMBL/GenBank/DDBJ databases">
        <authorList>
            <person name="Muzny D."/>
            <person name="Qin X."/>
            <person name="Deng J."/>
            <person name="Jiang H."/>
            <person name="Liu Y."/>
            <person name="Qu J."/>
            <person name="Song X.-Z."/>
            <person name="Zhang L."/>
            <person name="Thornton R."/>
            <person name="Coyle M."/>
            <person name="Francisco L."/>
            <person name="Jackson L."/>
            <person name="Javaid M."/>
            <person name="Korchina V."/>
            <person name="Kovar C."/>
            <person name="Mata R."/>
            <person name="Mathew T."/>
            <person name="Ngo R."/>
            <person name="Nguyen L."/>
            <person name="Nguyen N."/>
            <person name="Okwuonu G."/>
            <person name="Ongeri F."/>
            <person name="Pham C."/>
            <person name="Simmons D."/>
            <person name="Wilczek-Boney K."/>
            <person name="Hale W."/>
            <person name="Jakkamsetti A."/>
            <person name="Pham P."/>
            <person name="Ruth R."/>
            <person name="San Lucas F."/>
            <person name="Warren J."/>
            <person name="Zhang J."/>
            <person name="Zhao Z."/>
            <person name="Zhou C."/>
            <person name="Zhu D."/>
            <person name="Lee S."/>
            <person name="Bess C."/>
            <person name="Blankenburg K."/>
            <person name="Forbes L."/>
            <person name="Fu Q."/>
            <person name="Gubbala S."/>
            <person name="Hirani K."/>
            <person name="Jayaseelan J.C."/>
            <person name="Lara F."/>
            <person name="Munidasa M."/>
            <person name="Palculict T."/>
            <person name="Patil S."/>
            <person name="Pu L.-L."/>
            <person name="Saada N."/>
            <person name="Tang L."/>
            <person name="Weissenberger G."/>
            <person name="Zhu Y."/>
            <person name="Hemphill L."/>
            <person name="Shang Y."/>
            <person name="Youmans B."/>
            <person name="Ayvaz T."/>
            <person name="Ross M."/>
            <person name="Santibanez J."/>
            <person name="Aqrawi P."/>
            <person name="Gross S."/>
            <person name="Joshi V."/>
            <person name="Fowler G."/>
            <person name="Nazareth L."/>
            <person name="Reid J."/>
            <person name="Worley K."/>
            <person name="Petrosino J."/>
            <person name="Highlander S."/>
            <person name="Gibbs R."/>
        </authorList>
    </citation>
    <scope>NUCLEOTIDE SEQUENCE [LARGE SCALE GENOMIC DNA]</scope>
    <source>
        <strain evidence="2 3">DSM 11664</strain>
    </source>
</reference>
<gene>
    <name evidence="2" type="ORF">HMPREF0493_1554</name>
</gene>
<name>D4YVJ3_9LACO</name>
<dbReference type="EMBL" id="ADNY01000066">
    <property type="protein sequence ID" value="EFG54789.1"/>
    <property type="molecule type" value="Genomic_DNA"/>
</dbReference>
<dbReference type="InterPro" id="IPR014036">
    <property type="entry name" value="DeoR-like_C"/>
</dbReference>
<dbReference type="Pfam" id="PF00455">
    <property type="entry name" value="DeoRC"/>
    <property type="match status" value="1"/>
</dbReference>
<dbReference type="SUPFAM" id="SSF100950">
    <property type="entry name" value="NagB/RpiA/CoA transferase-like"/>
    <property type="match status" value="1"/>
</dbReference>
<comment type="caution">
    <text evidence="2">The sequence shown here is derived from an EMBL/GenBank/DDBJ whole genome shotgun (WGS) entry which is preliminary data.</text>
</comment>
<dbReference type="Proteomes" id="UP000004069">
    <property type="component" value="Unassembled WGS sequence"/>
</dbReference>
<proteinExistence type="predicted"/>
<evidence type="ECO:0000259" key="1">
    <source>
        <dbReference type="Pfam" id="PF00455"/>
    </source>
</evidence>
<dbReference type="AlphaFoldDB" id="D4YVJ3"/>
<evidence type="ECO:0000313" key="3">
    <source>
        <dbReference type="Proteomes" id="UP000004069"/>
    </source>
</evidence>
<organism evidence="2 3">
    <name type="scientific">Lactobacillus amylolyticus DSM 11664</name>
    <dbReference type="NCBI Taxonomy" id="585524"/>
    <lineage>
        <taxon>Bacteria</taxon>
        <taxon>Bacillati</taxon>
        <taxon>Bacillota</taxon>
        <taxon>Bacilli</taxon>
        <taxon>Lactobacillales</taxon>
        <taxon>Lactobacillaceae</taxon>
        <taxon>Lactobacillus</taxon>
    </lineage>
</organism>
<feature type="domain" description="DeoR-like transcriptional repressor C-terminal sensor" evidence="1">
    <location>
        <begin position="2"/>
        <end position="82"/>
    </location>
</feature>
<keyword evidence="3" id="KW-1185">Reference proteome</keyword>
<dbReference type="InterPro" id="IPR037171">
    <property type="entry name" value="NagB/RpiA_transferase-like"/>
</dbReference>
<protein>
    <recommendedName>
        <fullName evidence="1">DeoR-like transcriptional repressor C-terminal sensor domain-containing protein</fullName>
    </recommendedName>
</protein>
<sequence length="83" mass="9181">MARKTKRFIHPGQLDFIAPSTTLEQLCHMIAGIDLQVVTNSVDNAFALMNSPLPGVTILGGKLYKKDHYLASSDALEQIKKLR</sequence>
<accession>D4YVJ3</accession>
<dbReference type="PATRIC" id="fig|585524.9.peg.664"/>